<dbReference type="RefSeq" id="WP_137455061.1">
    <property type="nucleotide sequence ID" value="NZ_CP021983.2"/>
</dbReference>
<gene>
    <name evidence="2" type="ORF">XM38_019460</name>
</gene>
<accession>A0A1Z3HLM4</accession>
<dbReference type="KEGG" id="hhg:XM38_019460"/>
<reference evidence="2 3" key="1">
    <citation type="journal article" date="2016" name="Biochim. Biophys. Acta">
        <title>Characterization of red-shifted phycobilisomes isolated from the chlorophyll f-containing cyanobacterium Halomicronema hongdechloris.</title>
        <authorList>
            <person name="Li Y."/>
            <person name="Lin Y."/>
            <person name="Garvey C.J."/>
            <person name="Birch D."/>
            <person name="Corkery R.W."/>
            <person name="Loughlin P.C."/>
            <person name="Scheer H."/>
            <person name="Willows R.D."/>
            <person name="Chen M."/>
        </authorList>
    </citation>
    <scope>NUCLEOTIDE SEQUENCE [LARGE SCALE GENOMIC DNA]</scope>
    <source>
        <strain evidence="2 3">C2206</strain>
    </source>
</reference>
<organism evidence="2 3">
    <name type="scientific">Halomicronema hongdechloris C2206</name>
    <dbReference type="NCBI Taxonomy" id="1641165"/>
    <lineage>
        <taxon>Bacteria</taxon>
        <taxon>Bacillati</taxon>
        <taxon>Cyanobacteriota</taxon>
        <taxon>Cyanophyceae</taxon>
        <taxon>Nodosilineales</taxon>
        <taxon>Nodosilineaceae</taxon>
        <taxon>Halomicronema</taxon>
    </lineage>
</organism>
<evidence type="ECO:0000313" key="2">
    <source>
        <dbReference type="EMBL" id="ASC70997.1"/>
    </source>
</evidence>
<name>A0A1Z3HLM4_9CYAN</name>
<dbReference type="AlphaFoldDB" id="A0A1Z3HLM4"/>
<protein>
    <submittedName>
        <fullName evidence="2">Uncharacterized protein</fullName>
    </submittedName>
</protein>
<evidence type="ECO:0000313" key="3">
    <source>
        <dbReference type="Proteomes" id="UP000191901"/>
    </source>
</evidence>
<keyword evidence="3" id="KW-1185">Reference proteome</keyword>
<proteinExistence type="predicted"/>
<sequence length="73" mass="7922">MVTIASQDFNILDSSGTFTTDSFPSGSIDALLTNASSSNVGGPGLDFQTFWTDTRGNEGPLSGERVRRLHWRQ</sequence>
<feature type="region of interest" description="Disordered" evidence="1">
    <location>
        <begin position="51"/>
        <end position="73"/>
    </location>
</feature>
<dbReference type="Proteomes" id="UP000191901">
    <property type="component" value="Chromosome"/>
</dbReference>
<dbReference type="EMBL" id="CP021983">
    <property type="protein sequence ID" value="ASC70997.1"/>
    <property type="molecule type" value="Genomic_DNA"/>
</dbReference>
<evidence type="ECO:0000256" key="1">
    <source>
        <dbReference type="SAM" id="MobiDB-lite"/>
    </source>
</evidence>